<evidence type="ECO:0000256" key="2">
    <source>
        <dbReference type="ARBA" id="ARBA00023002"/>
    </source>
</evidence>
<dbReference type="RefSeq" id="WP_150066153.1">
    <property type="nucleotide sequence ID" value="NZ_JBEPDJ010000002.1"/>
</dbReference>
<dbReference type="InterPro" id="IPR002563">
    <property type="entry name" value="Flavin_Rdtase-like_dom"/>
</dbReference>
<dbReference type="EMBL" id="VWPH01000004">
    <property type="protein sequence ID" value="KAA5834957.1"/>
    <property type="molecule type" value="Genomic_DNA"/>
</dbReference>
<accession>A0A5M7C3A6</accession>
<dbReference type="SUPFAM" id="SSF50475">
    <property type="entry name" value="FMN-binding split barrel"/>
    <property type="match status" value="1"/>
</dbReference>
<dbReference type="Gene3D" id="2.30.110.10">
    <property type="entry name" value="Electron Transport, Fmn-binding Protein, Chain A"/>
    <property type="match status" value="1"/>
</dbReference>
<reference evidence="4 5" key="1">
    <citation type="submission" date="2019-09" db="EMBL/GenBank/DDBJ databases">
        <title>Draft genome sequence of the thermophilic Saccharopolyspora hirsuta VKM Ac-666T.</title>
        <authorList>
            <person name="Lobastova T.G."/>
            <person name="Fokina V."/>
            <person name="Bragin E.Y."/>
            <person name="Shtratnikova V.Y."/>
            <person name="Starodumova I.P."/>
            <person name="Tarlachkov S.V."/>
            <person name="Donova M.V."/>
        </authorList>
    </citation>
    <scope>NUCLEOTIDE SEQUENCE [LARGE SCALE GENOMIC DNA]</scope>
    <source>
        <strain evidence="4 5">VKM Ac-666</strain>
    </source>
</reference>
<dbReference type="InterPro" id="IPR050268">
    <property type="entry name" value="NADH-dep_flavin_reductase"/>
</dbReference>
<dbReference type="GO" id="GO:0010181">
    <property type="term" value="F:FMN binding"/>
    <property type="evidence" value="ECO:0007669"/>
    <property type="project" value="InterPro"/>
</dbReference>
<protein>
    <submittedName>
        <fullName evidence="4">Flavin reductase family protein</fullName>
    </submittedName>
</protein>
<dbReference type="SMR" id="A0A5M7C3A6"/>
<dbReference type="InterPro" id="IPR012349">
    <property type="entry name" value="Split_barrel_FMN-bd"/>
</dbReference>
<sequence>MSAIDPAQFRSVLGRFPTGVAVITATGPQDRPAGMACNSFTSVSLDPPLVLFGAAVGSATLPVIRESGRFCVNVLGVRHERLCRQFAARGVDRFADVRWTPSPWGPQLSEAIARIDCAVTAEHPAGDHLVVIGRVVRLAATGDEAPLVFHRGRYGSFAATADLLG</sequence>
<evidence type="ECO:0000259" key="3">
    <source>
        <dbReference type="SMART" id="SM00903"/>
    </source>
</evidence>
<name>A0A5M7C3A6_SACHI</name>
<evidence type="ECO:0000313" key="4">
    <source>
        <dbReference type="EMBL" id="KAA5834957.1"/>
    </source>
</evidence>
<dbReference type="PANTHER" id="PTHR30466">
    <property type="entry name" value="FLAVIN REDUCTASE"/>
    <property type="match status" value="1"/>
</dbReference>
<evidence type="ECO:0000256" key="1">
    <source>
        <dbReference type="ARBA" id="ARBA00008898"/>
    </source>
</evidence>
<evidence type="ECO:0000313" key="5">
    <source>
        <dbReference type="Proteomes" id="UP000323946"/>
    </source>
</evidence>
<feature type="domain" description="Flavin reductase like" evidence="3">
    <location>
        <begin position="13"/>
        <end position="156"/>
    </location>
</feature>
<dbReference type="GO" id="GO:0042602">
    <property type="term" value="F:riboflavin reductase (NADPH) activity"/>
    <property type="evidence" value="ECO:0007669"/>
    <property type="project" value="TreeGrafter"/>
</dbReference>
<keyword evidence="5" id="KW-1185">Reference proteome</keyword>
<dbReference type="PANTHER" id="PTHR30466:SF11">
    <property type="entry name" value="FLAVIN-DEPENDENT MONOOXYGENASE, REDUCTASE SUBUNIT HSAB"/>
    <property type="match status" value="1"/>
</dbReference>
<comment type="similarity">
    <text evidence="1">Belongs to the non-flavoprotein flavin reductase family.</text>
</comment>
<gene>
    <name evidence="4" type="ORF">F1721_09080</name>
</gene>
<dbReference type="SMART" id="SM00903">
    <property type="entry name" value="Flavin_Reduct"/>
    <property type="match status" value="1"/>
</dbReference>
<comment type="caution">
    <text evidence="4">The sequence shown here is derived from an EMBL/GenBank/DDBJ whole genome shotgun (WGS) entry which is preliminary data.</text>
</comment>
<dbReference type="OrthoDB" id="9792858at2"/>
<organism evidence="4 5">
    <name type="scientific">Saccharopolyspora hirsuta</name>
    <dbReference type="NCBI Taxonomy" id="1837"/>
    <lineage>
        <taxon>Bacteria</taxon>
        <taxon>Bacillati</taxon>
        <taxon>Actinomycetota</taxon>
        <taxon>Actinomycetes</taxon>
        <taxon>Pseudonocardiales</taxon>
        <taxon>Pseudonocardiaceae</taxon>
        <taxon>Saccharopolyspora</taxon>
    </lineage>
</organism>
<dbReference type="Proteomes" id="UP000323946">
    <property type="component" value="Unassembled WGS sequence"/>
</dbReference>
<keyword evidence="2" id="KW-0560">Oxidoreductase</keyword>
<proteinExistence type="inferred from homology"/>
<dbReference type="Pfam" id="PF01613">
    <property type="entry name" value="Flavin_Reduct"/>
    <property type="match status" value="1"/>
</dbReference>
<dbReference type="AlphaFoldDB" id="A0A5M7C3A6"/>